<reference evidence="2" key="1">
    <citation type="submission" date="2020-03" db="EMBL/GenBank/DDBJ databases">
        <title>A transcriptome and proteome of the tick Rhipicephalus microplus shaped by the genetic composition of its hosts and developmental stage.</title>
        <authorList>
            <person name="Garcia G.R."/>
            <person name="Ribeiro J.M.C."/>
            <person name="Maruyama S.R."/>
            <person name="Gardinasse L.G."/>
            <person name="Nelson K."/>
            <person name="Ferreira B.R."/>
            <person name="Andrade T.G."/>
            <person name="Santos I.K.F.M."/>
        </authorList>
    </citation>
    <scope>NUCLEOTIDE SEQUENCE</scope>
    <source>
        <strain evidence="2">NSGR</strain>
        <tissue evidence="2">Salivary glands</tissue>
    </source>
</reference>
<evidence type="ECO:0000256" key="1">
    <source>
        <dbReference type="SAM" id="SignalP"/>
    </source>
</evidence>
<protein>
    <submittedName>
        <fullName evidence="2">Putative lipocalin</fullName>
    </submittedName>
</protein>
<feature type="chain" id="PRO_5026110340" evidence="1">
    <location>
        <begin position="27"/>
        <end position="180"/>
    </location>
</feature>
<accession>A0A6G5A6H6</accession>
<name>A0A6G5A6H6_RHIMP</name>
<feature type="signal peptide" evidence="1">
    <location>
        <begin position="1"/>
        <end position="26"/>
    </location>
</feature>
<dbReference type="OrthoDB" id="10402174at2759"/>
<dbReference type="VEuPathDB" id="VectorBase:LOC119168445"/>
<dbReference type="EMBL" id="GIKN01003935">
    <property type="protein sequence ID" value="NIE46208.1"/>
    <property type="molecule type" value="Transcribed_RNA"/>
</dbReference>
<keyword evidence="1" id="KW-0732">Signal</keyword>
<dbReference type="AlphaFoldDB" id="A0A6G5A6H6"/>
<sequence length="180" mass="20635">MQMQRIIKAFVCVFTIAPLLSGGGTSSEVIPDMTKFLNTSDPIWSYMTTSTRRDYDCKVDVIDSIQDTKVLFRRFLGYRKVIMSDWVLFLNGRLYYNSARRRNNGPIYNAMNVSFREHGNSLDNEKLIYQNMNNTCGILEVTDLAHAGHGITYELRVKNSSIERANETDCFKVYKNGAES</sequence>
<evidence type="ECO:0000313" key="2">
    <source>
        <dbReference type="EMBL" id="NIE46208.1"/>
    </source>
</evidence>
<proteinExistence type="predicted"/>
<organism evidence="2">
    <name type="scientific">Rhipicephalus microplus</name>
    <name type="common">Cattle tick</name>
    <name type="synonym">Boophilus microplus</name>
    <dbReference type="NCBI Taxonomy" id="6941"/>
    <lineage>
        <taxon>Eukaryota</taxon>
        <taxon>Metazoa</taxon>
        <taxon>Ecdysozoa</taxon>
        <taxon>Arthropoda</taxon>
        <taxon>Chelicerata</taxon>
        <taxon>Arachnida</taxon>
        <taxon>Acari</taxon>
        <taxon>Parasitiformes</taxon>
        <taxon>Ixodida</taxon>
        <taxon>Ixodoidea</taxon>
        <taxon>Ixodidae</taxon>
        <taxon>Rhipicephalinae</taxon>
        <taxon>Rhipicephalus</taxon>
        <taxon>Boophilus</taxon>
    </lineage>
</organism>